<reference evidence="1" key="1">
    <citation type="submission" date="2013-07" db="EMBL/GenBank/DDBJ databases">
        <title>The genome of Eucalyptus grandis.</title>
        <authorList>
            <person name="Schmutz J."/>
            <person name="Hayes R."/>
            <person name="Myburg A."/>
            <person name="Tuskan G."/>
            <person name="Grattapaglia D."/>
            <person name="Rokhsar D.S."/>
        </authorList>
    </citation>
    <scope>NUCLEOTIDE SEQUENCE</scope>
    <source>
        <tissue evidence="1">Leaf extractions</tissue>
    </source>
</reference>
<organism evidence="1">
    <name type="scientific">Eucalyptus grandis</name>
    <name type="common">Flooded gum</name>
    <dbReference type="NCBI Taxonomy" id="71139"/>
    <lineage>
        <taxon>Eukaryota</taxon>
        <taxon>Viridiplantae</taxon>
        <taxon>Streptophyta</taxon>
        <taxon>Embryophyta</taxon>
        <taxon>Tracheophyta</taxon>
        <taxon>Spermatophyta</taxon>
        <taxon>Magnoliopsida</taxon>
        <taxon>eudicotyledons</taxon>
        <taxon>Gunneridae</taxon>
        <taxon>Pentapetalae</taxon>
        <taxon>rosids</taxon>
        <taxon>malvids</taxon>
        <taxon>Myrtales</taxon>
        <taxon>Myrtaceae</taxon>
        <taxon>Myrtoideae</taxon>
        <taxon>Eucalypteae</taxon>
        <taxon>Eucalyptus</taxon>
    </lineage>
</organism>
<name>A0A059ASV5_EUCGR</name>
<gene>
    <name evidence="1" type="ORF">EUGRSUZ_I02449</name>
</gene>
<dbReference type="EMBL" id="KK198761">
    <property type="protein sequence ID" value="KCW56776.1"/>
    <property type="molecule type" value="Genomic_DNA"/>
</dbReference>
<proteinExistence type="predicted"/>
<sequence>MREVGDESCSPDFSRGVLSLRSFFCHPGLCHDGCACMAGRNVNKRSLFWGVFEGEIARGFPGFSSLVCVSLSSSCAFAEPDLPFFTISLRWPQSFIRRLRNFISRQSVYPLFHTAEGDALIRGNLLEVGKWTARFSLLLIA</sequence>
<dbReference type="Gramene" id="KCW56776">
    <property type="protein sequence ID" value="KCW56776"/>
    <property type="gene ID" value="EUGRSUZ_I02449"/>
</dbReference>
<dbReference type="AlphaFoldDB" id="A0A059ASV5"/>
<dbReference type="InParanoid" id="A0A059ASV5"/>
<accession>A0A059ASV5</accession>
<protein>
    <submittedName>
        <fullName evidence="1">Uncharacterized protein</fullName>
    </submittedName>
</protein>
<evidence type="ECO:0000313" key="1">
    <source>
        <dbReference type="EMBL" id="KCW56776.1"/>
    </source>
</evidence>